<dbReference type="Gene3D" id="3.30.160.20">
    <property type="match status" value="1"/>
</dbReference>
<dbReference type="SUPFAM" id="SSF75620">
    <property type="entry name" value="Release factor"/>
    <property type="match status" value="1"/>
</dbReference>
<evidence type="ECO:0000256" key="4">
    <source>
        <dbReference type="SAM" id="MobiDB-lite"/>
    </source>
</evidence>
<dbReference type="AlphaFoldDB" id="M7NM05"/>
<dbReference type="InterPro" id="IPR005139">
    <property type="entry name" value="PCRF"/>
</dbReference>
<dbReference type="PANTHER" id="PTHR43804">
    <property type="entry name" value="LD18447P"/>
    <property type="match status" value="1"/>
</dbReference>
<dbReference type="OMA" id="DHRVGFK"/>
<keyword evidence="7" id="KW-1185">Reference proteome</keyword>
<evidence type="ECO:0000256" key="1">
    <source>
        <dbReference type="ARBA" id="ARBA00010835"/>
    </source>
</evidence>
<dbReference type="eggNOG" id="KOG2726">
    <property type="taxonomic scope" value="Eukaryota"/>
</dbReference>
<evidence type="ECO:0000256" key="3">
    <source>
        <dbReference type="ARBA" id="ARBA00022917"/>
    </source>
</evidence>
<dbReference type="GO" id="GO:0070126">
    <property type="term" value="P:mitochondrial translational termination"/>
    <property type="evidence" value="ECO:0007669"/>
    <property type="project" value="EnsemblFungi"/>
</dbReference>
<dbReference type="STRING" id="1069680.M7NM05"/>
<dbReference type="HOGENOM" id="CLU_036856_0_8_1"/>
<dbReference type="OrthoDB" id="2019491at2759"/>
<evidence type="ECO:0000256" key="2">
    <source>
        <dbReference type="ARBA" id="ARBA00022481"/>
    </source>
</evidence>
<dbReference type="Pfam" id="PF00472">
    <property type="entry name" value="RF-1"/>
    <property type="match status" value="1"/>
</dbReference>
<dbReference type="VEuPathDB" id="FungiDB:PNEG_01890"/>
<dbReference type="RefSeq" id="XP_007873864.1">
    <property type="nucleotide sequence ID" value="XM_007875673.1"/>
</dbReference>
<evidence type="ECO:0000259" key="5">
    <source>
        <dbReference type="PROSITE" id="PS00745"/>
    </source>
</evidence>
<dbReference type="GO" id="GO:0005743">
    <property type="term" value="C:mitochondrial inner membrane"/>
    <property type="evidence" value="ECO:0007669"/>
    <property type="project" value="EnsemblFungi"/>
</dbReference>
<evidence type="ECO:0000313" key="7">
    <source>
        <dbReference type="Proteomes" id="UP000011958"/>
    </source>
</evidence>
<comment type="similarity">
    <text evidence="1">Belongs to the prokaryotic/mitochondrial release factor family.</text>
</comment>
<dbReference type="PROSITE" id="PS00745">
    <property type="entry name" value="RF_PROK_I"/>
    <property type="match status" value="1"/>
</dbReference>
<dbReference type="FunFam" id="3.30.160.20:FF:000004">
    <property type="entry name" value="Peptide chain release factor 1"/>
    <property type="match status" value="1"/>
</dbReference>
<dbReference type="GeneID" id="19895584"/>
<comment type="caution">
    <text evidence="6">The sequence shown here is derived from an EMBL/GenBank/DDBJ whole genome shotgun (WGS) entry which is preliminary data.</text>
</comment>
<gene>
    <name evidence="6" type="ORF">PNEG_01890</name>
</gene>
<dbReference type="InterPro" id="IPR050057">
    <property type="entry name" value="Prokaryotic/Mito_RF"/>
</dbReference>
<proteinExistence type="inferred from homology"/>
<reference evidence="7" key="1">
    <citation type="journal article" date="2016" name="Nat. Commun.">
        <title>Genome analysis of three Pneumocystis species reveals adaptation mechanisms to life exclusively in mammalian hosts.</title>
        <authorList>
            <person name="Ma L."/>
            <person name="Chen Z."/>
            <person name="Huang D.W."/>
            <person name="Kutty G."/>
            <person name="Ishihara M."/>
            <person name="Wang H."/>
            <person name="Abouelleil A."/>
            <person name="Bishop L."/>
            <person name="Davey E."/>
            <person name="Deng R."/>
            <person name="Deng X."/>
            <person name="Fan L."/>
            <person name="Fantoni G."/>
            <person name="Fitzgerald M."/>
            <person name="Gogineni E."/>
            <person name="Goldberg J.M."/>
            <person name="Handley G."/>
            <person name="Hu X."/>
            <person name="Huber C."/>
            <person name="Jiao X."/>
            <person name="Jones K."/>
            <person name="Levin J.Z."/>
            <person name="Liu Y."/>
            <person name="Macdonald P."/>
            <person name="Melnikov A."/>
            <person name="Raley C."/>
            <person name="Sassi M."/>
            <person name="Sherman B.T."/>
            <person name="Song X."/>
            <person name="Sykes S."/>
            <person name="Tran B."/>
            <person name="Walsh L."/>
            <person name="Xia Y."/>
            <person name="Yang J."/>
            <person name="Young S."/>
            <person name="Zeng Q."/>
            <person name="Zheng X."/>
            <person name="Stephens R."/>
            <person name="Nusbaum C."/>
            <person name="Birren B.W."/>
            <person name="Azadi P."/>
            <person name="Lempicki R.A."/>
            <person name="Cuomo C.A."/>
            <person name="Kovacs J.A."/>
        </authorList>
    </citation>
    <scope>NUCLEOTIDE SEQUENCE [LARGE SCALE GENOMIC DNA]</scope>
    <source>
        <strain evidence="7">B123</strain>
    </source>
</reference>
<feature type="region of interest" description="Disordered" evidence="4">
    <location>
        <begin position="363"/>
        <end position="384"/>
    </location>
</feature>
<accession>M7NM05</accession>
<organism evidence="6 7">
    <name type="scientific">Pneumocystis murina (strain B123)</name>
    <name type="common">Mouse pneumocystis pneumonia agent</name>
    <name type="synonym">Pneumocystis carinii f. sp. muris</name>
    <dbReference type="NCBI Taxonomy" id="1069680"/>
    <lineage>
        <taxon>Eukaryota</taxon>
        <taxon>Fungi</taxon>
        <taxon>Dikarya</taxon>
        <taxon>Ascomycota</taxon>
        <taxon>Taphrinomycotina</taxon>
        <taxon>Pneumocystomycetes</taxon>
        <taxon>Pneumocystaceae</taxon>
        <taxon>Pneumocystis</taxon>
    </lineage>
</organism>
<dbReference type="SMART" id="SM00937">
    <property type="entry name" value="PCRF"/>
    <property type="match status" value="1"/>
</dbReference>
<sequence>MKIFSNGALNHIFRHNFISGSNFHYLFQVVFTYMIPLNNKCYQKNFQLKSFFKRKVYTSTFKNKEDKCKVNINQISLNEKIIKFAESLVKKYNDLKQQMLLVKELDSIESLNKKIINLEPITISLKKYQKSLLMIDKLKQLKYESEDYEMIELAKEEIRKEETLLKKYYDELKRNLIPRHPQEHLPCILEIHAGVGGDEATLFATELLRMYQKYAIARNWKYEILSINRNEGNDGILEAIMQLDGPGAFGKLKNETGVHRVQRIPITESKGRIHTSTITVNVFPKVDQDKNFDKIEMKEVKIEVMRSRGAGGQHVNKTESAVRMTHLPTGISVSMQDSRSQHQNRSKALIILKSRVAALRSEKNIEHKRQQRRSQIPSATRPDKIRTYNFPQNRITDHRCGYSLYDLEDCMNGGNGLDPLFDELELWAEQMKLKNYF</sequence>
<protein>
    <submittedName>
        <fullName evidence="6">Peptide chain release factor 1</fullName>
    </submittedName>
</protein>
<dbReference type="Gene3D" id="3.30.70.1660">
    <property type="match status" value="1"/>
</dbReference>
<dbReference type="EMBL" id="AFWA02000009">
    <property type="protein sequence ID" value="EMR09703.1"/>
    <property type="molecule type" value="Genomic_DNA"/>
</dbReference>
<dbReference type="InterPro" id="IPR045853">
    <property type="entry name" value="Pep_chain_release_fac_I_sf"/>
</dbReference>
<dbReference type="InterPro" id="IPR000352">
    <property type="entry name" value="Pep_chain_release_fac_I"/>
</dbReference>
<evidence type="ECO:0000313" key="6">
    <source>
        <dbReference type="EMBL" id="EMR09703.1"/>
    </source>
</evidence>
<dbReference type="Pfam" id="PF03462">
    <property type="entry name" value="PCRF"/>
    <property type="match status" value="1"/>
</dbReference>
<dbReference type="PANTHER" id="PTHR43804:SF7">
    <property type="entry name" value="LD18447P"/>
    <property type="match status" value="1"/>
</dbReference>
<keyword evidence="2" id="KW-0488">Methylation</keyword>
<dbReference type="Proteomes" id="UP000011958">
    <property type="component" value="Unassembled WGS sequence"/>
</dbReference>
<dbReference type="Gene3D" id="6.10.140.1950">
    <property type="match status" value="1"/>
</dbReference>
<name>M7NM05_PNEMU</name>
<dbReference type="GO" id="GO:0003747">
    <property type="term" value="F:translation release factor activity"/>
    <property type="evidence" value="ECO:0007669"/>
    <property type="project" value="EnsemblFungi"/>
</dbReference>
<feature type="domain" description="Prokaryotic-type class I peptide chain release factors" evidence="5">
    <location>
        <begin position="306"/>
        <end position="322"/>
    </location>
</feature>
<keyword evidence="3" id="KW-0648">Protein biosynthesis</keyword>